<proteinExistence type="predicted"/>
<keyword evidence="1" id="KW-0175">Coiled coil</keyword>
<accession>A0A4U9W8J3</accession>
<keyword evidence="2" id="KW-0472">Membrane</keyword>
<name>A0A4U9W8J3_SERFO</name>
<evidence type="ECO:0000256" key="2">
    <source>
        <dbReference type="SAM" id="Phobius"/>
    </source>
</evidence>
<dbReference type="EC" id="2.7.13.3" evidence="4"/>
<evidence type="ECO:0000259" key="3">
    <source>
        <dbReference type="Pfam" id="PF18415"/>
    </source>
</evidence>
<feature type="coiled-coil region" evidence="1">
    <location>
        <begin position="53"/>
        <end position="133"/>
    </location>
</feature>
<sequence>MRFSLLLASALVILAMVVQMAVTMLLRGEVESIDVVRSIFFGLLITPWAVYFLSVVVEQLEESRQRLARLVDKLEEMRNRDLALNQQMQENISQLNQEIADRIKAEQDRQQVMDKLTEEMEQREQAQVELGQQSALLRSFLDASPIWFTTATKKKSFPAATGRWSC</sequence>
<evidence type="ECO:0000256" key="1">
    <source>
        <dbReference type="SAM" id="Coils"/>
    </source>
</evidence>
<dbReference type="Gene3D" id="1.10.287.970">
    <property type="entry name" value="His Kinase A (phosphoacceptor) domain"/>
    <property type="match status" value="1"/>
</dbReference>
<dbReference type="GO" id="GO:0004673">
    <property type="term" value="F:protein histidine kinase activity"/>
    <property type="evidence" value="ECO:0007669"/>
    <property type="project" value="UniProtKB-EC"/>
</dbReference>
<keyword evidence="2" id="KW-0812">Transmembrane</keyword>
<dbReference type="InterPro" id="IPR040642">
    <property type="entry name" value="HKR_ArcB_TM"/>
</dbReference>
<gene>
    <name evidence="4" type="primary">arcB_3</name>
    <name evidence="4" type="ORF">NCTC12965_06921</name>
</gene>
<feature type="domain" description="Histidine kinase receptor ArcB transmembrane" evidence="3">
    <location>
        <begin position="1"/>
        <end position="68"/>
    </location>
</feature>
<keyword evidence="4" id="KW-0808">Transferase</keyword>
<feature type="transmembrane region" description="Helical" evidence="2">
    <location>
        <begin position="36"/>
        <end position="57"/>
    </location>
</feature>
<dbReference type="InterPro" id="IPR027460">
    <property type="entry name" value="ArcB_TM_sf"/>
</dbReference>
<protein>
    <submittedName>
        <fullName evidence="4">Aerobic respiration control sensor protein ArcB</fullName>
        <ecNumber evidence="4">2.7.13.3</ecNumber>
    </submittedName>
</protein>
<reference evidence="4" key="1">
    <citation type="submission" date="2019-05" db="EMBL/GenBank/DDBJ databases">
        <authorList>
            <consortium name="Pathogen Informatics"/>
        </authorList>
    </citation>
    <scope>NUCLEOTIDE SEQUENCE [LARGE SCALE GENOMIC DNA]</scope>
    <source>
        <strain evidence="4">NCTC12965</strain>
    </source>
</reference>
<dbReference type="EMBL" id="CABEEZ010000133">
    <property type="protein sequence ID" value="VTR55217.1"/>
    <property type="molecule type" value="Genomic_DNA"/>
</dbReference>
<keyword evidence="2" id="KW-1133">Transmembrane helix</keyword>
<dbReference type="Pfam" id="PF18415">
    <property type="entry name" value="HKR_ArcB_TM"/>
    <property type="match status" value="1"/>
</dbReference>
<dbReference type="AlphaFoldDB" id="A0A4U9W8J3"/>
<evidence type="ECO:0000313" key="4">
    <source>
        <dbReference type="EMBL" id="VTR55217.1"/>
    </source>
</evidence>
<organism evidence="4">
    <name type="scientific">Serratia fonticola</name>
    <dbReference type="NCBI Taxonomy" id="47917"/>
    <lineage>
        <taxon>Bacteria</taxon>
        <taxon>Pseudomonadati</taxon>
        <taxon>Pseudomonadota</taxon>
        <taxon>Gammaproteobacteria</taxon>
        <taxon>Enterobacterales</taxon>
        <taxon>Yersiniaceae</taxon>
        <taxon>Serratia</taxon>
    </lineage>
</organism>